<dbReference type="Gene3D" id="1.10.357.10">
    <property type="entry name" value="Tetracycline Repressor, domain 2"/>
    <property type="match status" value="1"/>
</dbReference>
<proteinExistence type="predicted"/>
<organism evidence="4">
    <name type="scientific">Rheinheimera sp. BAL341</name>
    <dbReference type="NCBI Taxonomy" id="1708203"/>
    <lineage>
        <taxon>Bacteria</taxon>
        <taxon>Pseudomonadati</taxon>
        <taxon>Pseudomonadota</taxon>
        <taxon>Gammaproteobacteria</taxon>
        <taxon>Chromatiales</taxon>
        <taxon>Chromatiaceae</taxon>
        <taxon>Rheinheimera</taxon>
    </lineage>
</organism>
<dbReference type="Pfam" id="PF00440">
    <property type="entry name" value="TetR_N"/>
    <property type="match status" value="1"/>
</dbReference>
<reference evidence="4" key="1">
    <citation type="submission" date="2019-04" db="EMBL/GenBank/DDBJ databases">
        <authorList>
            <person name="Brambilla D."/>
        </authorList>
    </citation>
    <scope>NUCLEOTIDE SEQUENCE</scope>
    <source>
        <strain evidence="4">BAL1</strain>
    </source>
</reference>
<dbReference type="InterPro" id="IPR039536">
    <property type="entry name" value="TetR_C_Proteobacteria"/>
</dbReference>
<dbReference type="GO" id="GO:0000976">
    <property type="term" value="F:transcription cis-regulatory region binding"/>
    <property type="evidence" value="ECO:0007669"/>
    <property type="project" value="TreeGrafter"/>
</dbReference>
<dbReference type="EMBL" id="CAAJGR010000025">
    <property type="protein sequence ID" value="VHO06221.1"/>
    <property type="molecule type" value="Genomic_DNA"/>
</dbReference>
<feature type="DNA-binding region" description="H-T-H motif" evidence="2">
    <location>
        <begin position="40"/>
        <end position="59"/>
    </location>
</feature>
<evidence type="ECO:0000256" key="2">
    <source>
        <dbReference type="PROSITE-ProRule" id="PRU00335"/>
    </source>
</evidence>
<accession>A0A486XV43</accession>
<dbReference type="AlphaFoldDB" id="A0A486XV43"/>
<sequence>MDELKSAKPRRGRPVNPQLSDDIICAAGDMFSEMGLHATKMEHIAAKLKISKLTLYSRFKDKETLFAAVIQKKCREFVPDQQFADLDATDAKSSLTQICFGLMQLLVSEDALGMERMLMALDNTERAKLTRMFYREGPERVINLITQHLTELNRKEILRINDAYFAANALAALIKGADICTRMQMHIEPAPTHNEMKTYCDAVVELFIRGLENR</sequence>
<name>A0A486XV43_9GAMM</name>
<protein>
    <submittedName>
        <fullName evidence="4">Transcriptional regulator, TetR family</fullName>
    </submittedName>
</protein>
<dbReference type="PRINTS" id="PR00455">
    <property type="entry name" value="HTHTETR"/>
</dbReference>
<evidence type="ECO:0000256" key="1">
    <source>
        <dbReference type="ARBA" id="ARBA00023125"/>
    </source>
</evidence>
<dbReference type="InterPro" id="IPR050109">
    <property type="entry name" value="HTH-type_TetR-like_transc_reg"/>
</dbReference>
<evidence type="ECO:0000313" key="4">
    <source>
        <dbReference type="EMBL" id="VHO06221.1"/>
    </source>
</evidence>
<dbReference type="PANTHER" id="PTHR30055">
    <property type="entry name" value="HTH-TYPE TRANSCRIPTIONAL REGULATOR RUTR"/>
    <property type="match status" value="1"/>
</dbReference>
<dbReference type="GO" id="GO:0003700">
    <property type="term" value="F:DNA-binding transcription factor activity"/>
    <property type="evidence" value="ECO:0007669"/>
    <property type="project" value="TreeGrafter"/>
</dbReference>
<dbReference type="PROSITE" id="PS50977">
    <property type="entry name" value="HTH_TETR_2"/>
    <property type="match status" value="1"/>
</dbReference>
<dbReference type="InterPro" id="IPR009057">
    <property type="entry name" value="Homeodomain-like_sf"/>
</dbReference>
<evidence type="ECO:0000259" key="3">
    <source>
        <dbReference type="PROSITE" id="PS50977"/>
    </source>
</evidence>
<dbReference type="PANTHER" id="PTHR30055:SF146">
    <property type="entry name" value="HTH-TYPE TRANSCRIPTIONAL DUAL REGULATOR CECR"/>
    <property type="match status" value="1"/>
</dbReference>
<keyword evidence="1 2" id="KW-0238">DNA-binding</keyword>
<dbReference type="InterPro" id="IPR001647">
    <property type="entry name" value="HTH_TetR"/>
</dbReference>
<gene>
    <name evidence="4" type="ORF">BAL341_3257</name>
</gene>
<feature type="domain" description="HTH tetR-type" evidence="3">
    <location>
        <begin position="17"/>
        <end position="77"/>
    </location>
</feature>
<dbReference type="SUPFAM" id="SSF46689">
    <property type="entry name" value="Homeodomain-like"/>
    <property type="match status" value="1"/>
</dbReference>
<dbReference type="Pfam" id="PF14246">
    <property type="entry name" value="TetR_C_7"/>
    <property type="match status" value="1"/>
</dbReference>